<evidence type="ECO:0000259" key="8">
    <source>
        <dbReference type="PROSITE" id="PS50110"/>
    </source>
</evidence>
<dbReference type="EMBL" id="BAABXL010000001">
    <property type="protein sequence ID" value="GAA6268154.1"/>
    <property type="molecule type" value="Genomic_DNA"/>
</dbReference>
<name>A0ABQ0AVU9_9FIRM</name>
<proteinExistence type="predicted"/>
<dbReference type="SUPFAM" id="SSF46689">
    <property type="entry name" value="Homeodomain-like"/>
    <property type="match status" value="1"/>
</dbReference>
<dbReference type="Pfam" id="PF00072">
    <property type="entry name" value="Response_reg"/>
    <property type="match status" value="1"/>
</dbReference>
<dbReference type="PROSITE" id="PS50110">
    <property type="entry name" value="RESPONSE_REGULATORY"/>
    <property type="match status" value="1"/>
</dbReference>
<keyword evidence="4" id="KW-0804">Transcription</keyword>
<feature type="modified residue" description="4-aspartylphosphate" evidence="6">
    <location>
        <position position="54"/>
    </location>
</feature>
<dbReference type="SMART" id="SM00448">
    <property type="entry name" value="REC"/>
    <property type="match status" value="1"/>
</dbReference>
<keyword evidence="10" id="KW-1185">Reference proteome</keyword>
<dbReference type="RefSeq" id="WP_390469457.1">
    <property type="nucleotide sequence ID" value="NZ_BAABXL010000001.1"/>
</dbReference>
<evidence type="ECO:0000256" key="5">
    <source>
        <dbReference type="ARBA" id="ARBA00024867"/>
    </source>
</evidence>
<dbReference type="Gene3D" id="1.10.10.60">
    <property type="entry name" value="Homeodomain-like"/>
    <property type="match status" value="2"/>
</dbReference>
<keyword evidence="3" id="KW-0238">DNA-binding</keyword>
<protein>
    <recommendedName>
        <fullName evidence="1">Stage 0 sporulation protein A homolog</fullName>
    </recommendedName>
</protein>
<reference evidence="9 10" key="1">
    <citation type="submission" date="2024-04" db="EMBL/GenBank/DDBJ databases">
        <title>Defined microbial consortia suppress multidrug-resistant proinflammatory Enterobacteriaceae via ecological control.</title>
        <authorList>
            <person name="Furuichi M."/>
            <person name="Kawaguchi T."/>
            <person name="Pust M."/>
            <person name="Yasuma K."/>
            <person name="Plichta D."/>
            <person name="Hasegawa N."/>
            <person name="Ohya T."/>
            <person name="Bhattarai S."/>
            <person name="Sasajima S."/>
            <person name="Aoto Y."/>
            <person name="Tuganbaev T."/>
            <person name="Yaginuma M."/>
            <person name="Ueda M."/>
            <person name="Okahashi N."/>
            <person name="Amafuji K."/>
            <person name="Kiridooshi Y."/>
            <person name="Sugita K."/>
            <person name="Strazar M."/>
            <person name="Skelly A."/>
            <person name="Suda W."/>
            <person name="Hattori M."/>
            <person name="Nakamoto N."/>
            <person name="Caballero S."/>
            <person name="Norman J."/>
            <person name="Olle B."/>
            <person name="Tanoue T."/>
            <person name="Arita M."/>
            <person name="Bucci V."/>
            <person name="Atarashi K."/>
            <person name="Xavier R."/>
            <person name="Honda K."/>
        </authorList>
    </citation>
    <scope>NUCLEOTIDE SEQUENCE [LARGE SCALE GENOMIC DNA]</scope>
    <source>
        <strain evidence="10">f13</strain>
    </source>
</reference>
<dbReference type="SMART" id="SM00342">
    <property type="entry name" value="HTH_ARAC"/>
    <property type="match status" value="1"/>
</dbReference>
<dbReference type="PROSITE" id="PS00041">
    <property type="entry name" value="HTH_ARAC_FAMILY_1"/>
    <property type="match status" value="1"/>
</dbReference>
<dbReference type="InterPro" id="IPR018062">
    <property type="entry name" value="HTH_AraC-typ_CS"/>
</dbReference>
<dbReference type="InterPro" id="IPR009057">
    <property type="entry name" value="Homeodomain-like_sf"/>
</dbReference>
<feature type="domain" description="HTH araC/xylS-type" evidence="7">
    <location>
        <begin position="414"/>
        <end position="513"/>
    </location>
</feature>
<gene>
    <name evidence="9" type="ORF">F130042H8_12140</name>
</gene>
<evidence type="ECO:0000256" key="1">
    <source>
        <dbReference type="ARBA" id="ARBA00018672"/>
    </source>
</evidence>
<evidence type="ECO:0000259" key="7">
    <source>
        <dbReference type="PROSITE" id="PS01124"/>
    </source>
</evidence>
<evidence type="ECO:0000256" key="3">
    <source>
        <dbReference type="ARBA" id="ARBA00023125"/>
    </source>
</evidence>
<dbReference type="Proteomes" id="UP001600894">
    <property type="component" value="Unassembled WGS sequence"/>
</dbReference>
<feature type="domain" description="Response regulatory" evidence="8">
    <location>
        <begin position="2"/>
        <end position="119"/>
    </location>
</feature>
<dbReference type="PRINTS" id="PR00032">
    <property type="entry name" value="HTHARAC"/>
</dbReference>
<accession>A0ABQ0AVU9</accession>
<dbReference type="InterPro" id="IPR001789">
    <property type="entry name" value="Sig_transdc_resp-reg_receiver"/>
</dbReference>
<comment type="function">
    <text evidence="5">May play the central regulatory role in sporulation. It may be an element of the effector pathway responsible for the activation of sporulation genes in response to nutritional stress. Spo0A may act in concert with spo0H (a sigma factor) to control the expression of some genes that are critical to the sporulation process.</text>
</comment>
<evidence type="ECO:0000256" key="4">
    <source>
        <dbReference type="ARBA" id="ARBA00023163"/>
    </source>
</evidence>
<evidence type="ECO:0000256" key="2">
    <source>
        <dbReference type="ARBA" id="ARBA00023015"/>
    </source>
</evidence>
<sequence length="515" mass="58164">MKLLIADDEKLTREGIRNLLDLKKLGITEVFLADDGIHGLEAARSHRPDIILTDVRMPRMTGVEMASRYLEEAPDTAVLFMSAYSDREYLKAAIKLKAVNYIDKPLDKKELENALAEAADRCRSLGAAKSGAMLKEQDLKGHLVLFLTDGAKAAAAAALGACLSPAIEPDFWFSAVVTSCLTPLSELPSEELMKESQLFSGYLKEHGITRLIMPKADRYIISFLCSPSRPETKVLEDFTRLVQSRMKTYCRFFIAAGPILQGMAQASVSYHSAMNLLDESFYHDYNSVLTPQPAAGSYQPAADPFTDFGAALTAQKKEDALKAAEAFYRGLKDGPPLPAAQAKDRYFRYLNKLDEISLANHISLWKREGLESESIWEDVMNRATLRELHEFLCERIQLYFQHLIFNQTEHPVVFQIKEYIRLNYAVPTLSVPEISEYVNRSSSYVCTLFKNETGQTVNQYLTDYRIKMSKQFLNDPRYRIADISAKAGYSDGNYYSKAFRKIVGLSPSEYREKML</sequence>
<dbReference type="PANTHER" id="PTHR43280:SF10">
    <property type="entry name" value="REGULATORY PROTEIN POCR"/>
    <property type="match status" value="1"/>
</dbReference>
<dbReference type="CDD" id="cd17536">
    <property type="entry name" value="REC_YesN-like"/>
    <property type="match status" value="1"/>
</dbReference>
<dbReference type="SUPFAM" id="SSF52172">
    <property type="entry name" value="CheY-like"/>
    <property type="match status" value="1"/>
</dbReference>
<dbReference type="InterPro" id="IPR018060">
    <property type="entry name" value="HTH_AraC"/>
</dbReference>
<dbReference type="InterPro" id="IPR011006">
    <property type="entry name" value="CheY-like_superfamily"/>
</dbReference>
<dbReference type="PANTHER" id="PTHR43280">
    <property type="entry name" value="ARAC-FAMILY TRANSCRIPTIONAL REGULATOR"/>
    <property type="match status" value="1"/>
</dbReference>
<evidence type="ECO:0000313" key="9">
    <source>
        <dbReference type="EMBL" id="GAA6268154.1"/>
    </source>
</evidence>
<dbReference type="InterPro" id="IPR020449">
    <property type="entry name" value="Tscrpt_reg_AraC-type_HTH"/>
</dbReference>
<organism evidence="9 10">
    <name type="scientific">Enterocloster alcoholdehydrogenati</name>
    <dbReference type="NCBI Taxonomy" id="2547410"/>
    <lineage>
        <taxon>Bacteria</taxon>
        <taxon>Bacillati</taxon>
        <taxon>Bacillota</taxon>
        <taxon>Clostridia</taxon>
        <taxon>Lachnospirales</taxon>
        <taxon>Lachnospiraceae</taxon>
        <taxon>Enterocloster</taxon>
    </lineage>
</organism>
<dbReference type="PROSITE" id="PS01124">
    <property type="entry name" value="HTH_ARAC_FAMILY_2"/>
    <property type="match status" value="1"/>
</dbReference>
<keyword evidence="6" id="KW-0597">Phosphoprotein</keyword>
<dbReference type="Pfam" id="PF12833">
    <property type="entry name" value="HTH_18"/>
    <property type="match status" value="1"/>
</dbReference>
<dbReference type="Gene3D" id="3.40.50.2300">
    <property type="match status" value="1"/>
</dbReference>
<evidence type="ECO:0000313" key="10">
    <source>
        <dbReference type="Proteomes" id="UP001600894"/>
    </source>
</evidence>
<keyword evidence="2" id="KW-0805">Transcription regulation</keyword>
<evidence type="ECO:0000256" key="6">
    <source>
        <dbReference type="PROSITE-ProRule" id="PRU00169"/>
    </source>
</evidence>
<comment type="caution">
    <text evidence="9">The sequence shown here is derived from an EMBL/GenBank/DDBJ whole genome shotgun (WGS) entry which is preliminary data.</text>
</comment>